<dbReference type="InterPro" id="IPR017938">
    <property type="entry name" value="Riboflavin_synthase-like_b-brl"/>
</dbReference>
<evidence type="ECO:0000256" key="1">
    <source>
        <dbReference type="ARBA" id="ARBA00001974"/>
    </source>
</evidence>
<dbReference type="CDD" id="cd00322">
    <property type="entry name" value="FNR_like"/>
    <property type="match status" value="1"/>
</dbReference>
<feature type="transmembrane region" description="Helical" evidence="2">
    <location>
        <begin position="179"/>
        <end position="196"/>
    </location>
</feature>
<dbReference type="PROSITE" id="PS51384">
    <property type="entry name" value="FAD_FR"/>
    <property type="match status" value="1"/>
</dbReference>
<feature type="transmembrane region" description="Helical" evidence="2">
    <location>
        <begin position="202"/>
        <end position="224"/>
    </location>
</feature>
<organism evidence="4 5">
    <name type="scientific">Plantibacter flavus</name>
    <dbReference type="NCBI Taxonomy" id="150123"/>
    <lineage>
        <taxon>Bacteria</taxon>
        <taxon>Bacillati</taxon>
        <taxon>Actinomycetota</taxon>
        <taxon>Actinomycetes</taxon>
        <taxon>Micrococcales</taxon>
        <taxon>Microbacteriaceae</taxon>
        <taxon>Plantibacter</taxon>
    </lineage>
</organism>
<dbReference type="PANTHER" id="PTHR47354:SF5">
    <property type="entry name" value="PROTEIN RFBI"/>
    <property type="match status" value="1"/>
</dbReference>
<keyword evidence="2" id="KW-1133">Transmembrane helix</keyword>
<feature type="transmembrane region" description="Helical" evidence="2">
    <location>
        <begin position="124"/>
        <end position="144"/>
    </location>
</feature>
<feature type="transmembrane region" description="Helical" evidence="2">
    <location>
        <begin position="100"/>
        <end position="117"/>
    </location>
</feature>
<proteinExistence type="predicted"/>
<dbReference type="SUPFAM" id="SSF52343">
    <property type="entry name" value="Ferredoxin reductase-like, C-terminal NADP-linked domain"/>
    <property type="match status" value="1"/>
</dbReference>
<comment type="caution">
    <text evidence="4">The sequence shown here is derived from an EMBL/GenBank/DDBJ whole genome shotgun (WGS) entry which is preliminary data.</text>
</comment>
<protein>
    <submittedName>
        <fullName evidence="4">Ferredoxin-NADP reductase</fullName>
    </submittedName>
</protein>
<name>A0A3N2C527_9MICO</name>
<keyword evidence="2" id="KW-0812">Transmembrane</keyword>
<dbReference type="Gene3D" id="3.40.50.80">
    <property type="entry name" value="Nucleotide-binding domain of ferredoxin-NADP reductase (FNR) module"/>
    <property type="match status" value="1"/>
</dbReference>
<keyword evidence="5" id="KW-1185">Reference proteome</keyword>
<evidence type="ECO:0000259" key="3">
    <source>
        <dbReference type="PROSITE" id="PS51384"/>
    </source>
</evidence>
<dbReference type="RefSeq" id="WP_085513327.1">
    <property type="nucleotide sequence ID" value="NZ_FXAP01000005.1"/>
</dbReference>
<dbReference type="GO" id="GO:0016491">
    <property type="term" value="F:oxidoreductase activity"/>
    <property type="evidence" value="ECO:0007669"/>
    <property type="project" value="InterPro"/>
</dbReference>
<feature type="transmembrane region" description="Helical" evidence="2">
    <location>
        <begin position="49"/>
        <end position="67"/>
    </location>
</feature>
<gene>
    <name evidence="4" type="ORF">EDD42_2453</name>
</gene>
<dbReference type="InterPro" id="IPR017927">
    <property type="entry name" value="FAD-bd_FR_type"/>
</dbReference>
<dbReference type="Gene3D" id="2.40.30.10">
    <property type="entry name" value="Translation factors"/>
    <property type="match status" value="1"/>
</dbReference>
<sequence>MNGRTGSFFGTVLGRVTMYRLVTLSLGTLAIYAFVLSLFGQVFYKPLELLATLATLLVVGYLTNRLFGALFQVQPHSESSVITSLLLFFILWPTSEPTALAWIALAATVASASKYLLAIRGRHVLNPAAIAALVMSVLASYVTLPGVSPSVWWVANPWLLPGVVILGGLVLIRTKRLTMALVFIVLSWALVTVRLVTGGQELGPALLAPLTSYPILFLAAFMLTEPLTLPPRRWQQLAEAAIVAVLFSIPFTLGQVASTPELALVVGNVLAFAVARRRGMRLTLEGTRALTPTAVEYQFSSKRSIPFAAGQYLELSLPHRGADVRGSRRVFSISSPPDDDRTIRVAMRVPERASSFKRALNALPVGASLSATGVWGDFVLPKDANKPILLIAAGIGITPFVSQLSRLHLRADQRDVVLVYVVSDPQELAYAAELETWGTPVLVVGPTDDVRLPDGWRGLGPGRLDHERLAEAVPDLAEREVFISGPPAMIEALKPALRGIGVGHVRTDAFSGY</sequence>
<dbReference type="PRINTS" id="PR00410">
    <property type="entry name" value="PHEHYDRXLASE"/>
</dbReference>
<feature type="transmembrane region" description="Helical" evidence="2">
    <location>
        <begin position="21"/>
        <end position="43"/>
    </location>
</feature>
<dbReference type="AlphaFoldDB" id="A0A3N2C527"/>
<dbReference type="InterPro" id="IPR001433">
    <property type="entry name" value="OxRdtase_FAD/NAD-bd"/>
</dbReference>
<dbReference type="InterPro" id="IPR039261">
    <property type="entry name" value="FNR_nucleotide-bd"/>
</dbReference>
<dbReference type="SUPFAM" id="SSF63380">
    <property type="entry name" value="Riboflavin synthase domain-like"/>
    <property type="match status" value="1"/>
</dbReference>
<dbReference type="Pfam" id="PF00175">
    <property type="entry name" value="NAD_binding_1"/>
    <property type="match status" value="1"/>
</dbReference>
<evidence type="ECO:0000313" key="5">
    <source>
        <dbReference type="Proteomes" id="UP000266915"/>
    </source>
</evidence>
<feature type="transmembrane region" description="Helical" evidence="2">
    <location>
        <begin position="236"/>
        <end position="253"/>
    </location>
</feature>
<dbReference type="EMBL" id="RKHL01000001">
    <property type="protein sequence ID" value="ROR82364.1"/>
    <property type="molecule type" value="Genomic_DNA"/>
</dbReference>
<keyword evidence="2" id="KW-0472">Membrane</keyword>
<feature type="transmembrane region" description="Helical" evidence="2">
    <location>
        <begin position="79"/>
        <end position="94"/>
    </location>
</feature>
<feature type="domain" description="FAD-binding FR-type" evidence="3">
    <location>
        <begin position="277"/>
        <end position="381"/>
    </location>
</feature>
<feature type="transmembrane region" description="Helical" evidence="2">
    <location>
        <begin position="150"/>
        <end position="172"/>
    </location>
</feature>
<dbReference type="PANTHER" id="PTHR47354">
    <property type="entry name" value="NADH OXIDOREDUCTASE HCR"/>
    <property type="match status" value="1"/>
</dbReference>
<comment type="cofactor">
    <cofactor evidence="1">
        <name>FAD</name>
        <dbReference type="ChEBI" id="CHEBI:57692"/>
    </cofactor>
</comment>
<dbReference type="Proteomes" id="UP000266915">
    <property type="component" value="Unassembled WGS sequence"/>
</dbReference>
<evidence type="ECO:0000256" key="2">
    <source>
        <dbReference type="SAM" id="Phobius"/>
    </source>
</evidence>
<dbReference type="InterPro" id="IPR050415">
    <property type="entry name" value="MRET"/>
</dbReference>
<reference evidence="4 5" key="1">
    <citation type="submission" date="2018-11" db="EMBL/GenBank/DDBJ databases">
        <title>Sequencing the genomes of 1000 actinobacteria strains.</title>
        <authorList>
            <person name="Klenk H.-P."/>
        </authorList>
    </citation>
    <scope>NUCLEOTIDE SEQUENCE [LARGE SCALE GENOMIC DNA]</scope>
    <source>
        <strain evidence="4 5">DSM 14012</strain>
    </source>
</reference>
<evidence type="ECO:0000313" key="4">
    <source>
        <dbReference type="EMBL" id="ROR82364.1"/>
    </source>
</evidence>
<accession>A0A3N2C527</accession>